<organism evidence="8 9">
    <name type="scientific">Streptococcus anginosus</name>
    <dbReference type="NCBI Taxonomy" id="1328"/>
    <lineage>
        <taxon>Bacteria</taxon>
        <taxon>Bacillati</taxon>
        <taxon>Bacillota</taxon>
        <taxon>Bacilli</taxon>
        <taxon>Lactobacillales</taxon>
        <taxon>Streptococcaceae</taxon>
        <taxon>Streptococcus</taxon>
        <taxon>Streptococcus anginosus group</taxon>
    </lineage>
</organism>
<name>A0ABD4U1E0_STRAP</name>
<feature type="signal peptide" evidence="6">
    <location>
        <begin position="1"/>
        <end position="25"/>
    </location>
</feature>
<feature type="compositionally biased region" description="Polar residues" evidence="5">
    <location>
        <begin position="51"/>
        <end position="76"/>
    </location>
</feature>
<evidence type="ECO:0000256" key="2">
    <source>
        <dbReference type="ARBA" id="ARBA00022525"/>
    </source>
</evidence>
<feature type="compositionally biased region" description="Low complexity" evidence="5">
    <location>
        <begin position="35"/>
        <end position="49"/>
    </location>
</feature>
<evidence type="ECO:0000259" key="7">
    <source>
        <dbReference type="Pfam" id="PF00746"/>
    </source>
</evidence>
<feature type="compositionally biased region" description="Low complexity" evidence="5">
    <location>
        <begin position="80"/>
        <end position="106"/>
    </location>
</feature>
<evidence type="ECO:0000313" key="8">
    <source>
        <dbReference type="EMBL" id="MCW1076427.1"/>
    </source>
</evidence>
<dbReference type="Pfam" id="PF00746">
    <property type="entry name" value="Gram_pos_anchor"/>
    <property type="match status" value="1"/>
</dbReference>
<keyword evidence="3 6" id="KW-0732">Signal</keyword>
<comment type="caution">
    <text evidence="8">The sequence shown here is derived from an EMBL/GenBank/DDBJ whole genome shotgun (WGS) entry which is preliminary data.</text>
</comment>
<accession>A0ABD4U1E0</accession>
<reference evidence="8 9" key="1">
    <citation type="submission" date="2022-10" db="EMBL/GenBank/DDBJ databases">
        <title>Comparative genomic study of S. anginosus.</title>
        <authorList>
            <person name="Prasad A."/>
            <person name="Ene A."/>
            <person name="Jablonska S."/>
            <person name="Du J."/>
            <person name="Wolfe A.J."/>
            <person name="Putonti C."/>
        </authorList>
    </citation>
    <scope>NUCLEOTIDE SEQUENCE [LARGE SCALE GENOMIC DNA]</scope>
    <source>
        <strain evidence="8 9">UMB1339</strain>
    </source>
</reference>
<dbReference type="AlphaFoldDB" id="A0ABD4U1E0"/>
<feature type="compositionally biased region" description="Polar residues" evidence="5">
    <location>
        <begin position="112"/>
        <end position="122"/>
    </location>
</feature>
<keyword evidence="1" id="KW-0134">Cell wall</keyword>
<protein>
    <submittedName>
        <fullName evidence="8">LPXTG cell wall anchor domain-containing protein</fullName>
    </submittedName>
</protein>
<feature type="domain" description="Gram-positive cocci surface proteins LPxTG" evidence="7">
    <location>
        <begin position="256"/>
        <end position="290"/>
    </location>
</feature>
<dbReference type="InterPro" id="IPR019931">
    <property type="entry name" value="LPXTG_anchor"/>
</dbReference>
<evidence type="ECO:0000256" key="3">
    <source>
        <dbReference type="ARBA" id="ARBA00022729"/>
    </source>
</evidence>
<dbReference type="RefSeq" id="WP_136115665.1">
    <property type="nucleotide sequence ID" value="NZ_JAPAIP010000006.1"/>
</dbReference>
<evidence type="ECO:0000256" key="4">
    <source>
        <dbReference type="ARBA" id="ARBA00023088"/>
    </source>
</evidence>
<dbReference type="PRINTS" id="PR01217">
    <property type="entry name" value="PRICHEXTENSN"/>
</dbReference>
<evidence type="ECO:0000313" key="9">
    <source>
        <dbReference type="Proteomes" id="UP001208682"/>
    </source>
</evidence>
<feature type="chain" id="PRO_5044794914" evidence="6">
    <location>
        <begin position="26"/>
        <end position="297"/>
    </location>
</feature>
<dbReference type="NCBIfam" id="TIGR01167">
    <property type="entry name" value="LPXTG_anchor"/>
    <property type="match status" value="1"/>
</dbReference>
<gene>
    <name evidence="8" type="ORF">OJ589_04460</name>
</gene>
<proteinExistence type="predicted"/>
<sequence>MKKKQLLASLAISTIILSQAGAVFAAENVAPVDNTSSPSVTVPAPSAEPGTSVTQPTETPSSTDQTNPVDGTTTPGVQLPSEPSQPSTPPSTVTPSDSNTPPTSTEEPTKPGGNTTSSSSETLPADGKGQTAEDPKSKDPVTPPSQDEPTTVPTINGGTATITPNTNTPTNDPTISAQTAASVGASQVGTTSQVTGQVVSNVSPTEPIFTNTGYQIVSTQNSQVVIATADGSTQTVAPEVVGATVNSDKTISVTDQVGKMTTLPSTGDKGSLLTVLGSLLLGVGTFFLKKCREAKEV</sequence>
<feature type="compositionally biased region" description="Low complexity" evidence="5">
    <location>
        <begin position="153"/>
        <end position="175"/>
    </location>
</feature>
<evidence type="ECO:0000256" key="6">
    <source>
        <dbReference type="SAM" id="SignalP"/>
    </source>
</evidence>
<keyword evidence="4" id="KW-0572">Peptidoglycan-anchor</keyword>
<dbReference type="Proteomes" id="UP001208682">
    <property type="component" value="Unassembled WGS sequence"/>
</dbReference>
<evidence type="ECO:0000256" key="1">
    <source>
        <dbReference type="ARBA" id="ARBA00022512"/>
    </source>
</evidence>
<feature type="region of interest" description="Disordered" evidence="5">
    <location>
        <begin position="32"/>
        <end position="182"/>
    </location>
</feature>
<keyword evidence="2" id="KW-0964">Secreted</keyword>
<dbReference type="EMBL" id="JAPAIP010000006">
    <property type="protein sequence ID" value="MCW1076427.1"/>
    <property type="molecule type" value="Genomic_DNA"/>
</dbReference>
<evidence type="ECO:0000256" key="5">
    <source>
        <dbReference type="SAM" id="MobiDB-lite"/>
    </source>
</evidence>